<organism evidence="2 3">
    <name type="scientific">Halocaridina rubra</name>
    <name type="common">Hawaiian red shrimp</name>
    <dbReference type="NCBI Taxonomy" id="373956"/>
    <lineage>
        <taxon>Eukaryota</taxon>
        <taxon>Metazoa</taxon>
        <taxon>Ecdysozoa</taxon>
        <taxon>Arthropoda</taxon>
        <taxon>Crustacea</taxon>
        <taxon>Multicrustacea</taxon>
        <taxon>Malacostraca</taxon>
        <taxon>Eumalacostraca</taxon>
        <taxon>Eucarida</taxon>
        <taxon>Decapoda</taxon>
        <taxon>Pleocyemata</taxon>
        <taxon>Caridea</taxon>
        <taxon>Atyoidea</taxon>
        <taxon>Atyidae</taxon>
        <taxon>Halocaridina</taxon>
    </lineage>
</organism>
<gene>
    <name evidence="2" type="ORF">SK128_011342</name>
</gene>
<feature type="transmembrane region" description="Helical" evidence="1">
    <location>
        <begin position="711"/>
        <end position="735"/>
    </location>
</feature>
<dbReference type="Proteomes" id="UP001381693">
    <property type="component" value="Unassembled WGS sequence"/>
</dbReference>
<protein>
    <submittedName>
        <fullName evidence="2">Uncharacterized protein</fullName>
    </submittedName>
</protein>
<keyword evidence="1" id="KW-0472">Membrane</keyword>
<proteinExistence type="predicted"/>
<dbReference type="EMBL" id="JAXCGZ010017283">
    <property type="protein sequence ID" value="KAK7068363.1"/>
    <property type="molecule type" value="Genomic_DNA"/>
</dbReference>
<keyword evidence="3" id="KW-1185">Reference proteome</keyword>
<reference evidence="2 3" key="1">
    <citation type="submission" date="2023-11" db="EMBL/GenBank/DDBJ databases">
        <title>Halocaridina rubra genome assembly.</title>
        <authorList>
            <person name="Smith C."/>
        </authorList>
    </citation>
    <scope>NUCLEOTIDE SEQUENCE [LARGE SCALE GENOMIC DNA]</scope>
    <source>
        <strain evidence="2">EP-1</strain>
        <tissue evidence="2">Whole</tissue>
    </source>
</reference>
<keyword evidence="1" id="KW-0812">Transmembrane</keyword>
<keyword evidence="1" id="KW-1133">Transmembrane helix</keyword>
<comment type="caution">
    <text evidence="2">The sequence shown here is derived from an EMBL/GenBank/DDBJ whole genome shotgun (WGS) entry which is preliminary data.</text>
</comment>
<name>A0AAN8ZYB2_HALRR</name>
<dbReference type="AlphaFoldDB" id="A0AAN8ZYB2"/>
<sequence>MKQLLQQVADGVGGQEFHPISDTTESVSHPLLQPAVKAPQNAHLITSEKNSKFSLLFRHDIVSNVSEEAVTLINPSVNRSSESVKEKYISNVGNSTAVGNDFSGGEFTSLEASLDNLESEFALLKSGISGTVSVQVEAVTSSISENRDQTSTVKDIPSSMDDGLFPVASNKNLSELNPSDIRIHGNSSVLLNKLLKFDASIFREGRKNITSTNTVNVNPYVNNTTPAQSSLDDIMLFEDDKSLLVSYAEIANSHLDGGKILRRQDLSFVTTLEYRDIAPEVTFSSFDDITEKYEENNFPLTENAELFTESPTRESDTYETENSELSEYVTRFGIPAREITDHPKINTDESEIFSVLGTEKAEVFSTQATDFPLFTFETTVESSNDLQTESATEVPLSSLMKELMETEDLTAIALPVTVTISQSDIISEGTMHNLSEHPQTTLIYEEALTDKGDSLIDPSEGISFSVVTNTVLEKSSNSISVKENVLLEASPNMEVFLAVTSSPLDPSSFDAKIKTIKDLKVDPHVSMVDPSLIAKATSYEESSFSTATRSATVTTWVDPNTRNVISQRHSNFTKPDNRTVDKIADSVNVSELPRVSSNTNGFVVTTNKSISYNENNAHVVRTNNGSSTYNEESNIIGQDKNHSIYNTLPQDMNSDVNANDKSRNPLLKLDRGDFADVSGIHSFLEENGTGENLLYEVPEYTSSGLHLSPSIIISLSVCCSIVILISIFTVFLWLFRRHRNRSKIYLSQDTVKPRAFFTKPMNPALLPNERLVDSETLDVVDIQKPKTPVVLLDNPDFVCTDTEVIVKSHTDKSVEGREDCSFVNIPLDELKPKVSNVSSKPYIHYPPKFGAKSLKESDSDSGIKVWSSTGSLYAVSEEHCHCSVPPPPYSSSVSDEFVSLSVDNLQSSGSKSRLLYV</sequence>
<evidence type="ECO:0000313" key="2">
    <source>
        <dbReference type="EMBL" id="KAK7068363.1"/>
    </source>
</evidence>
<evidence type="ECO:0000256" key="1">
    <source>
        <dbReference type="SAM" id="Phobius"/>
    </source>
</evidence>
<evidence type="ECO:0000313" key="3">
    <source>
        <dbReference type="Proteomes" id="UP001381693"/>
    </source>
</evidence>
<accession>A0AAN8ZYB2</accession>